<dbReference type="GO" id="GO:0005737">
    <property type="term" value="C:cytoplasm"/>
    <property type="evidence" value="ECO:0007669"/>
    <property type="project" value="TreeGrafter"/>
</dbReference>
<dbReference type="PROSITE" id="PS51421">
    <property type="entry name" value="RAS"/>
    <property type="match status" value="1"/>
</dbReference>
<dbReference type="GO" id="GO:0005525">
    <property type="term" value="F:GTP binding"/>
    <property type="evidence" value="ECO:0007669"/>
    <property type="project" value="UniProtKB-KW"/>
</dbReference>
<dbReference type="PANTHER" id="PTHR24071:SF0">
    <property type="entry name" value="GTP-BINDING NUCLEAR PROTEIN RAN"/>
    <property type="match status" value="1"/>
</dbReference>
<evidence type="ECO:0000256" key="4">
    <source>
        <dbReference type="ARBA" id="ARBA00022741"/>
    </source>
</evidence>
<dbReference type="Proteomes" id="UP000291404">
    <property type="component" value="Unassembled WGS sequence"/>
</dbReference>
<dbReference type="AlphaFoldDB" id="A0A4Q9L8Y5"/>
<dbReference type="InterPro" id="IPR027417">
    <property type="entry name" value="P-loop_NTPase"/>
</dbReference>
<keyword evidence="7" id="KW-0539">Nucleus</keyword>
<dbReference type="GO" id="GO:0006606">
    <property type="term" value="P:protein import into nucleus"/>
    <property type="evidence" value="ECO:0007669"/>
    <property type="project" value="TreeGrafter"/>
</dbReference>
<dbReference type="VEuPathDB" id="MicrosporidiaDB:CWI39_0927p0020"/>
<dbReference type="VEuPathDB" id="MicrosporidiaDB:CWI36_0798p0020"/>
<evidence type="ECO:0000256" key="6">
    <source>
        <dbReference type="ARBA" id="ARBA00023134"/>
    </source>
</evidence>
<dbReference type="Proteomes" id="UP000293045">
    <property type="component" value="Unassembled WGS sequence"/>
</dbReference>
<evidence type="ECO:0000256" key="3">
    <source>
        <dbReference type="ARBA" id="ARBA00022448"/>
    </source>
</evidence>
<dbReference type="SMART" id="SM00173">
    <property type="entry name" value="RAS"/>
    <property type="match status" value="1"/>
</dbReference>
<dbReference type="Pfam" id="PF00071">
    <property type="entry name" value="Ras"/>
    <property type="match status" value="1"/>
</dbReference>
<comment type="similarity">
    <text evidence="2">Belongs to the small GTPase superfamily. Ran family.</text>
</comment>
<dbReference type="InterPro" id="IPR005225">
    <property type="entry name" value="Small_GTP-bd"/>
</dbReference>
<dbReference type="PANTHER" id="PTHR24071">
    <property type="entry name" value="RAN GTPASE"/>
    <property type="match status" value="1"/>
</dbReference>
<dbReference type="EMBL" id="PIXR01000927">
    <property type="protein sequence ID" value="TBU03672.1"/>
    <property type="molecule type" value="Genomic_DNA"/>
</dbReference>
<dbReference type="PROSITE" id="PS51418">
    <property type="entry name" value="RAN"/>
    <property type="match status" value="1"/>
</dbReference>
<dbReference type="PROSITE" id="PS51419">
    <property type="entry name" value="RAB"/>
    <property type="match status" value="1"/>
</dbReference>
<gene>
    <name evidence="9" type="ORF">CWI36_0798p0020</name>
    <name evidence="8" type="ORF">CWI39_0927p0020</name>
</gene>
<dbReference type="InterPro" id="IPR002041">
    <property type="entry name" value="Ran_GTPase"/>
</dbReference>
<dbReference type="SMART" id="SM00175">
    <property type="entry name" value="RAB"/>
    <property type="match status" value="1"/>
</dbReference>
<comment type="subcellular location">
    <subcellularLocation>
        <location evidence="1">Nucleus</location>
    </subcellularLocation>
</comment>
<reference evidence="10 11" key="1">
    <citation type="submission" date="2017-12" db="EMBL/GenBank/DDBJ databases">
        <authorList>
            <person name="Pombert J.-F."/>
            <person name="Haag K.L."/>
            <person name="Ebert D."/>
        </authorList>
    </citation>
    <scope>NUCLEOTIDE SEQUENCE [LARGE SCALE GENOMIC DNA]</scope>
    <source>
        <strain evidence="9">BE-OM-2</strain>
        <strain evidence="8">IL-BN-2</strain>
    </source>
</reference>
<accession>A0A4Q9L8Y5</accession>
<evidence type="ECO:0000256" key="1">
    <source>
        <dbReference type="ARBA" id="ARBA00004123"/>
    </source>
</evidence>
<keyword evidence="6" id="KW-0342">GTP-binding</keyword>
<dbReference type="GO" id="GO:0005634">
    <property type="term" value="C:nucleus"/>
    <property type="evidence" value="ECO:0007669"/>
    <property type="project" value="UniProtKB-SubCell"/>
</dbReference>
<keyword evidence="10" id="KW-1185">Reference proteome</keyword>
<dbReference type="PRINTS" id="PR00449">
    <property type="entry name" value="RASTRNSFRMNG"/>
</dbReference>
<dbReference type="EMBL" id="PITI01000798">
    <property type="protein sequence ID" value="TBU04199.1"/>
    <property type="molecule type" value="Genomic_DNA"/>
</dbReference>
<dbReference type="STRING" id="148818.A0A4Q9L8Y5"/>
<evidence type="ECO:0000313" key="8">
    <source>
        <dbReference type="EMBL" id="TBU03672.1"/>
    </source>
</evidence>
<evidence type="ECO:0000313" key="11">
    <source>
        <dbReference type="Proteomes" id="UP000293045"/>
    </source>
</evidence>
<evidence type="ECO:0000256" key="7">
    <source>
        <dbReference type="ARBA" id="ARBA00023242"/>
    </source>
</evidence>
<dbReference type="SUPFAM" id="SSF52540">
    <property type="entry name" value="P-loop containing nucleoside triphosphate hydrolases"/>
    <property type="match status" value="1"/>
</dbReference>
<dbReference type="SMART" id="SM00174">
    <property type="entry name" value="RHO"/>
    <property type="match status" value="1"/>
</dbReference>
<protein>
    <submittedName>
        <fullName evidence="9">Small Ras GTP-binding protein</fullName>
    </submittedName>
</protein>
<dbReference type="GO" id="GO:0003924">
    <property type="term" value="F:GTPase activity"/>
    <property type="evidence" value="ECO:0007669"/>
    <property type="project" value="InterPro"/>
</dbReference>
<comment type="caution">
    <text evidence="9">The sequence shown here is derived from an EMBL/GenBank/DDBJ whole genome shotgun (WGS) entry which is preliminary data.</text>
</comment>
<evidence type="ECO:0000313" key="9">
    <source>
        <dbReference type="EMBL" id="TBU04199.1"/>
    </source>
</evidence>
<dbReference type="FunFam" id="3.40.50.300:FF:001447">
    <property type="entry name" value="Ras-related protein Rab-1B"/>
    <property type="match status" value="1"/>
</dbReference>
<dbReference type="GO" id="GO:0000054">
    <property type="term" value="P:ribosomal subunit export from nucleus"/>
    <property type="evidence" value="ECO:0007669"/>
    <property type="project" value="TreeGrafter"/>
</dbReference>
<evidence type="ECO:0000313" key="10">
    <source>
        <dbReference type="Proteomes" id="UP000291404"/>
    </source>
</evidence>
<evidence type="ECO:0000256" key="2">
    <source>
        <dbReference type="ARBA" id="ARBA00008028"/>
    </source>
</evidence>
<name>A0A4Q9L8Y5_9MICR</name>
<dbReference type="Gene3D" id="3.40.50.300">
    <property type="entry name" value="P-loop containing nucleotide triphosphate hydrolases"/>
    <property type="match status" value="1"/>
</dbReference>
<organism evidence="9 10">
    <name type="scientific">Hamiltosporidium magnivora</name>
    <dbReference type="NCBI Taxonomy" id="148818"/>
    <lineage>
        <taxon>Eukaryota</taxon>
        <taxon>Fungi</taxon>
        <taxon>Fungi incertae sedis</taxon>
        <taxon>Microsporidia</taxon>
        <taxon>Dubosqiidae</taxon>
        <taxon>Hamiltosporidium</taxon>
    </lineage>
</organism>
<dbReference type="NCBIfam" id="TIGR00231">
    <property type="entry name" value="small_GTP"/>
    <property type="match status" value="1"/>
</dbReference>
<sequence length="223" mass="25357">MARTERDLYAFKVVLIGDGGTGKTTYINRVRQGGFIKDYVATVGAVVHEVRFTISEQHDILFYVWDTAGQEMHSILNETYYLDADGAIIMFDITSRITFTHVPFWLQKLRNVSSLNNNEVPVVVCGNKVDIKDRKVKAKQIMEGLSRDILHYTDISAKSNYNFEVPFLVLARRLTGINNLVFLANISLAPAEVSMSEEALRESMNVMQDVYRARTIELPEDEL</sequence>
<keyword evidence="4" id="KW-0547">Nucleotide-binding</keyword>
<evidence type="ECO:0000256" key="5">
    <source>
        <dbReference type="ARBA" id="ARBA00022927"/>
    </source>
</evidence>
<proteinExistence type="inferred from homology"/>
<dbReference type="InterPro" id="IPR001806">
    <property type="entry name" value="Small_GTPase"/>
</dbReference>
<keyword evidence="3" id="KW-0813">Transport</keyword>
<dbReference type="SMART" id="SM00176">
    <property type="entry name" value="RAN"/>
    <property type="match status" value="1"/>
</dbReference>
<keyword evidence="5" id="KW-0653">Protein transport</keyword>